<evidence type="ECO:0000259" key="9">
    <source>
        <dbReference type="Pfam" id="PF13359"/>
    </source>
</evidence>
<dbReference type="Proteomes" id="UP001172457">
    <property type="component" value="Unassembled WGS sequence"/>
</dbReference>
<evidence type="ECO:0000256" key="8">
    <source>
        <dbReference type="SAM" id="MobiDB-lite"/>
    </source>
</evidence>
<proteinExistence type="inferred from homology"/>
<reference evidence="10" key="1">
    <citation type="submission" date="2023-03" db="EMBL/GenBank/DDBJ databases">
        <title>Chromosome-scale reference genome and RAD-based genetic map of yellow starthistle (Centaurea solstitialis) reveal putative structural variation and QTLs associated with invader traits.</title>
        <authorList>
            <person name="Reatini B."/>
            <person name="Cang F.A."/>
            <person name="Jiang Q."/>
            <person name="Mckibben M.T.W."/>
            <person name="Barker M.S."/>
            <person name="Rieseberg L.H."/>
            <person name="Dlugosch K.M."/>
        </authorList>
    </citation>
    <scope>NUCLEOTIDE SEQUENCE</scope>
    <source>
        <strain evidence="10">CAN-66</strain>
        <tissue evidence="10">Leaf</tissue>
    </source>
</reference>
<dbReference type="AlphaFoldDB" id="A0AA38SFL0"/>
<dbReference type="GO" id="GO:0005634">
    <property type="term" value="C:nucleus"/>
    <property type="evidence" value="ECO:0007669"/>
    <property type="project" value="UniProtKB-SubCell"/>
</dbReference>
<evidence type="ECO:0000256" key="2">
    <source>
        <dbReference type="ARBA" id="ARBA00004123"/>
    </source>
</evidence>
<comment type="subcellular location">
    <subcellularLocation>
        <location evidence="2">Nucleus</location>
    </subcellularLocation>
</comment>
<evidence type="ECO:0000313" key="10">
    <source>
        <dbReference type="EMBL" id="KAJ9535156.1"/>
    </source>
</evidence>
<evidence type="ECO:0000256" key="7">
    <source>
        <dbReference type="ARBA" id="ARBA00023242"/>
    </source>
</evidence>
<keyword evidence="5" id="KW-0479">Metal-binding</keyword>
<organism evidence="10 11">
    <name type="scientific">Centaurea solstitialis</name>
    <name type="common">yellow star-thistle</name>
    <dbReference type="NCBI Taxonomy" id="347529"/>
    <lineage>
        <taxon>Eukaryota</taxon>
        <taxon>Viridiplantae</taxon>
        <taxon>Streptophyta</taxon>
        <taxon>Embryophyta</taxon>
        <taxon>Tracheophyta</taxon>
        <taxon>Spermatophyta</taxon>
        <taxon>Magnoliopsida</taxon>
        <taxon>eudicotyledons</taxon>
        <taxon>Gunneridae</taxon>
        <taxon>Pentapetalae</taxon>
        <taxon>asterids</taxon>
        <taxon>campanulids</taxon>
        <taxon>Asterales</taxon>
        <taxon>Asteraceae</taxon>
        <taxon>Carduoideae</taxon>
        <taxon>Cardueae</taxon>
        <taxon>Centaureinae</taxon>
        <taxon>Centaurea</taxon>
    </lineage>
</organism>
<evidence type="ECO:0000256" key="6">
    <source>
        <dbReference type="ARBA" id="ARBA00022801"/>
    </source>
</evidence>
<protein>
    <recommendedName>
        <fullName evidence="9">DDE Tnp4 domain-containing protein</fullName>
    </recommendedName>
</protein>
<name>A0AA38SFL0_9ASTR</name>
<dbReference type="Pfam" id="PF13359">
    <property type="entry name" value="DDE_Tnp_4"/>
    <property type="match status" value="1"/>
</dbReference>
<dbReference type="PANTHER" id="PTHR22930">
    <property type="match status" value="1"/>
</dbReference>
<keyword evidence="11" id="KW-1185">Reference proteome</keyword>
<dbReference type="GO" id="GO:0016787">
    <property type="term" value="F:hydrolase activity"/>
    <property type="evidence" value="ECO:0007669"/>
    <property type="project" value="UniProtKB-KW"/>
</dbReference>
<evidence type="ECO:0000256" key="1">
    <source>
        <dbReference type="ARBA" id="ARBA00001968"/>
    </source>
</evidence>
<dbReference type="GO" id="GO:0046872">
    <property type="term" value="F:metal ion binding"/>
    <property type="evidence" value="ECO:0007669"/>
    <property type="project" value="UniProtKB-KW"/>
</dbReference>
<evidence type="ECO:0000256" key="4">
    <source>
        <dbReference type="ARBA" id="ARBA00022722"/>
    </source>
</evidence>
<accession>A0AA38SFL0</accession>
<dbReference type="GO" id="GO:0004518">
    <property type="term" value="F:nuclease activity"/>
    <property type="evidence" value="ECO:0007669"/>
    <property type="project" value="UniProtKB-KW"/>
</dbReference>
<feature type="domain" description="DDE Tnp4" evidence="9">
    <location>
        <begin position="81"/>
        <end position="241"/>
    </location>
</feature>
<dbReference type="InterPro" id="IPR027806">
    <property type="entry name" value="HARBI1_dom"/>
</dbReference>
<gene>
    <name evidence="10" type="ORF">OSB04_un001763</name>
</gene>
<comment type="similarity">
    <text evidence="3">Belongs to the HARBI1 family.</text>
</comment>
<feature type="region of interest" description="Disordered" evidence="8">
    <location>
        <begin position="402"/>
        <end position="429"/>
    </location>
</feature>
<keyword evidence="6" id="KW-0378">Hydrolase</keyword>
<dbReference type="EMBL" id="JARYMX010000593">
    <property type="protein sequence ID" value="KAJ9535156.1"/>
    <property type="molecule type" value="Genomic_DNA"/>
</dbReference>
<keyword evidence="7" id="KW-0539">Nucleus</keyword>
<dbReference type="PANTHER" id="PTHR22930:SF293">
    <property type="entry name" value="PROTEIN ALP1-LIKE"/>
    <property type="match status" value="1"/>
</dbReference>
<comment type="caution">
    <text evidence="10">The sequence shown here is derived from an EMBL/GenBank/DDBJ whole genome shotgun (WGS) entry which is preliminary data.</text>
</comment>
<evidence type="ECO:0000256" key="3">
    <source>
        <dbReference type="ARBA" id="ARBA00006958"/>
    </source>
</evidence>
<sequence>MVSLPLRSKLLFFLNIIAHHTKNRCLQVRNRSGETISRHVHRVLSALLRLQDVLFTKPTPIEDDCTDRRWKWLKGCLRAINGTYIKVTVPETDKPRYRTRKGHIAINILGACTRDMKLSYILFGWEGSATDSRVLRDAVTRNNGLKVPLGNYYLADGGYVNGNGFLAPYRGTRYHLREWEHNGHTPINKEECFNMKHAQARNVIERCFGMLKKRWAVLRSPSFYPIKLQGRMVIACALLHNFTTMYMALDQEENTTLTVDDMPIGEEMFGSNNDVGSIDVVESKVEKMADRRNWTIAEEDLLIGILQDIVAAGAAYDMLNTNGFGWDDANKCVMVDEQVLDEYLKKHPSKNYIANKPFPQYERLKIVFGKDRATGSLAESAADAMEHINLAEVGAETEEVQVPLSNPSGGASESSVSNDGEASSKKRKRKTNFAEDVVKMLEKGLKSVSKEMSKLVATIGNPNPALKTLPEELVEMGFNSDQCIAISMYFADNPNQLHLYSGMNDNFKLRFVTTVLMKLDML</sequence>
<evidence type="ECO:0000256" key="5">
    <source>
        <dbReference type="ARBA" id="ARBA00022723"/>
    </source>
</evidence>
<dbReference type="InterPro" id="IPR045249">
    <property type="entry name" value="HARBI1-like"/>
</dbReference>
<feature type="compositionally biased region" description="Polar residues" evidence="8">
    <location>
        <begin position="403"/>
        <end position="421"/>
    </location>
</feature>
<comment type="cofactor">
    <cofactor evidence="1">
        <name>a divalent metal cation</name>
        <dbReference type="ChEBI" id="CHEBI:60240"/>
    </cofactor>
</comment>
<keyword evidence="4" id="KW-0540">Nuclease</keyword>
<evidence type="ECO:0000313" key="11">
    <source>
        <dbReference type="Proteomes" id="UP001172457"/>
    </source>
</evidence>